<feature type="domain" description="PB1-like" evidence="3">
    <location>
        <begin position="7"/>
        <end position="67"/>
    </location>
</feature>
<dbReference type="Pfam" id="PF26130">
    <property type="entry name" value="PB1-like"/>
    <property type="match status" value="1"/>
</dbReference>
<accession>A0ABU6Q9K8</accession>
<name>A0ABU6Q9K8_9FABA</name>
<sequence length="228" mass="25530">MDMVFAVLVFHVARSLVRNEEGELVYEGGSIEKFDKMDLDLVNLEDLVKRLEDELGYKTKKKLHWLDIADDHLEFEFHIYVEHEVSVPHPTENPTAPEVEPIVLDDEGSSSTSTDDGGYESAEDEYISPPTTGPKVGPRPKPMAAMGGPNVNEEDGPANQGIPGQSVKNGVIFYQSEVPSSEEEYVYEYESETLHTPISSDEEFTKHRWPEFNNMYGFLGCGEGSVHC</sequence>
<reference evidence="4 5" key="1">
    <citation type="journal article" date="2023" name="Plants (Basel)">
        <title>Bridging the Gap: Combining Genomics and Transcriptomics Approaches to Understand Stylosanthes scabra, an Orphan Legume from the Brazilian Caatinga.</title>
        <authorList>
            <person name="Ferreira-Neto J.R.C."/>
            <person name="da Silva M.D."/>
            <person name="Binneck E."/>
            <person name="de Melo N.F."/>
            <person name="da Silva R.H."/>
            <person name="de Melo A.L.T.M."/>
            <person name="Pandolfi V."/>
            <person name="Bustamante F.O."/>
            <person name="Brasileiro-Vidal A.C."/>
            <person name="Benko-Iseppon A.M."/>
        </authorList>
    </citation>
    <scope>NUCLEOTIDE SEQUENCE [LARGE SCALE GENOMIC DNA]</scope>
    <source>
        <tissue evidence="4">Leaves</tissue>
    </source>
</reference>
<dbReference type="EMBL" id="JASCZI010000075">
    <property type="protein sequence ID" value="MED6108275.1"/>
    <property type="molecule type" value="Genomic_DNA"/>
</dbReference>
<feature type="region of interest" description="Disordered" evidence="2">
    <location>
        <begin position="87"/>
        <end position="164"/>
    </location>
</feature>
<dbReference type="Proteomes" id="UP001341840">
    <property type="component" value="Unassembled WGS sequence"/>
</dbReference>
<dbReference type="InterPro" id="IPR058594">
    <property type="entry name" value="PB1-like_dom_pln"/>
</dbReference>
<organism evidence="4 5">
    <name type="scientific">Stylosanthes scabra</name>
    <dbReference type="NCBI Taxonomy" id="79078"/>
    <lineage>
        <taxon>Eukaryota</taxon>
        <taxon>Viridiplantae</taxon>
        <taxon>Streptophyta</taxon>
        <taxon>Embryophyta</taxon>
        <taxon>Tracheophyta</taxon>
        <taxon>Spermatophyta</taxon>
        <taxon>Magnoliopsida</taxon>
        <taxon>eudicotyledons</taxon>
        <taxon>Gunneridae</taxon>
        <taxon>Pentapetalae</taxon>
        <taxon>rosids</taxon>
        <taxon>fabids</taxon>
        <taxon>Fabales</taxon>
        <taxon>Fabaceae</taxon>
        <taxon>Papilionoideae</taxon>
        <taxon>50 kb inversion clade</taxon>
        <taxon>dalbergioids sensu lato</taxon>
        <taxon>Dalbergieae</taxon>
        <taxon>Pterocarpus clade</taxon>
        <taxon>Stylosanthes</taxon>
    </lineage>
</organism>
<evidence type="ECO:0000259" key="3">
    <source>
        <dbReference type="Pfam" id="PF26130"/>
    </source>
</evidence>
<feature type="compositionally biased region" description="Acidic residues" evidence="2">
    <location>
        <begin position="117"/>
        <end position="126"/>
    </location>
</feature>
<feature type="coiled-coil region" evidence="1">
    <location>
        <begin position="34"/>
        <end position="61"/>
    </location>
</feature>
<evidence type="ECO:0000256" key="1">
    <source>
        <dbReference type="SAM" id="Coils"/>
    </source>
</evidence>
<gene>
    <name evidence="4" type="ORF">PIB30_022232</name>
</gene>
<protein>
    <recommendedName>
        <fullName evidence="3">PB1-like domain-containing protein</fullName>
    </recommendedName>
</protein>
<evidence type="ECO:0000313" key="4">
    <source>
        <dbReference type="EMBL" id="MED6108275.1"/>
    </source>
</evidence>
<evidence type="ECO:0000256" key="2">
    <source>
        <dbReference type="SAM" id="MobiDB-lite"/>
    </source>
</evidence>
<evidence type="ECO:0000313" key="5">
    <source>
        <dbReference type="Proteomes" id="UP001341840"/>
    </source>
</evidence>
<keyword evidence="5" id="KW-1185">Reference proteome</keyword>
<keyword evidence="1" id="KW-0175">Coiled coil</keyword>
<proteinExistence type="predicted"/>
<comment type="caution">
    <text evidence="4">The sequence shown here is derived from an EMBL/GenBank/DDBJ whole genome shotgun (WGS) entry which is preliminary data.</text>
</comment>